<organism evidence="3 4">
    <name type="scientific">Candidatus Kaiserbacteria bacterium RIFCSPLOWO2_12_FULL_45_26</name>
    <dbReference type="NCBI Taxonomy" id="1798525"/>
    <lineage>
        <taxon>Bacteria</taxon>
        <taxon>Candidatus Kaiseribacteriota</taxon>
    </lineage>
</organism>
<evidence type="ECO:0000313" key="4">
    <source>
        <dbReference type="Proteomes" id="UP000177325"/>
    </source>
</evidence>
<feature type="transmembrane region" description="Helical" evidence="1">
    <location>
        <begin position="85"/>
        <end position="107"/>
    </location>
</feature>
<keyword evidence="2" id="KW-0732">Signal</keyword>
<sequence length="126" mass="13444">MRRLNLFAGSAAAMLLSPMVALAQIATSGGGGQFETLLRNIIEFTNEVLIPFIIGIGFLVFVWGMFKFFIVGGANDDAKEQGKSLMIYATLGFLLIIVFWGVVNLLASSTGLEGDTLDNIPQVGGL</sequence>
<accession>A0A1F6FGA2</accession>
<dbReference type="Pfam" id="PF18895">
    <property type="entry name" value="T4SS_pilin"/>
    <property type="match status" value="1"/>
</dbReference>
<dbReference type="Proteomes" id="UP000177325">
    <property type="component" value="Unassembled WGS sequence"/>
</dbReference>
<gene>
    <name evidence="3" type="ORF">A3G90_02315</name>
</gene>
<dbReference type="STRING" id="1798525.A3G90_02315"/>
<name>A0A1F6FGA2_9BACT</name>
<reference evidence="3 4" key="1">
    <citation type="journal article" date="2016" name="Nat. Commun.">
        <title>Thousands of microbial genomes shed light on interconnected biogeochemical processes in an aquifer system.</title>
        <authorList>
            <person name="Anantharaman K."/>
            <person name="Brown C.T."/>
            <person name="Hug L.A."/>
            <person name="Sharon I."/>
            <person name="Castelle C.J."/>
            <person name="Probst A.J."/>
            <person name="Thomas B.C."/>
            <person name="Singh A."/>
            <person name="Wilkins M.J."/>
            <person name="Karaoz U."/>
            <person name="Brodie E.L."/>
            <person name="Williams K.H."/>
            <person name="Hubbard S.S."/>
            <person name="Banfield J.F."/>
        </authorList>
    </citation>
    <scope>NUCLEOTIDE SEQUENCE [LARGE SCALE GENOMIC DNA]</scope>
</reference>
<keyword evidence="1" id="KW-1133">Transmembrane helix</keyword>
<feature type="signal peptide" evidence="2">
    <location>
        <begin position="1"/>
        <end position="23"/>
    </location>
</feature>
<keyword evidence="1" id="KW-0472">Membrane</keyword>
<protein>
    <submittedName>
        <fullName evidence="3">Uncharacterized protein</fullName>
    </submittedName>
</protein>
<dbReference type="EMBL" id="MFMM01000001">
    <property type="protein sequence ID" value="OGG84886.1"/>
    <property type="molecule type" value="Genomic_DNA"/>
</dbReference>
<dbReference type="AlphaFoldDB" id="A0A1F6FGA2"/>
<evidence type="ECO:0000256" key="1">
    <source>
        <dbReference type="SAM" id="Phobius"/>
    </source>
</evidence>
<dbReference type="InterPro" id="IPR043993">
    <property type="entry name" value="T4SS_pilin"/>
</dbReference>
<feature type="transmembrane region" description="Helical" evidence="1">
    <location>
        <begin position="49"/>
        <end position="73"/>
    </location>
</feature>
<keyword evidence="1" id="KW-0812">Transmembrane</keyword>
<comment type="caution">
    <text evidence="3">The sequence shown here is derived from an EMBL/GenBank/DDBJ whole genome shotgun (WGS) entry which is preliminary data.</text>
</comment>
<feature type="chain" id="PRO_5009524336" evidence="2">
    <location>
        <begin position="24"/>
        <end position="126"/>
    </location>
</feature>
<evidence type="ECO:0000313" key="3">
    <source>
        <dbReference type="EMBL" id="OGG84886.1"/>
    </source>
</evidence>
<evidence type="ECO:0000256" key="2">
    <source>
        <dbReference type="SAM" id="SignalP"/>
    </source>
</evidence>
<proteinExistence type="predicted"/>